<dbReference type="GO" id="GO:0051225">
    <property type="term" value="P:spindle assembly"/>
    <property type="evidence" value="ECO:0007669"/>
    <property type="project" value="TreeGrafter"/>
</dbReference>
<organism evidence="3 4">
    <name type="scientific">Kalanchoe fedtschenkoi</name>
    <name type="common">Lavender scallops</name>
    <name type="synonym">South American air plant</name>
    <dbReference type="NCBI Taxonomy" id="63787"/>
    <lineage>
        <taxon>Eukaryota</taxon>
        <taxon>Viridiplantae</taxon>
        <taxon>Streptophyta</taxon>
        <taxon>Embryophyta</taxon>
        <taxon>Tracheophyta</taxon>
        <taxon>Spermatophyta</taxon>
        <taxon>Magnoliopsida</taxon>
        <taxon>eudicotyledons</taxon>
        <taxon>Gunneridae</taxon>
        <taxon>Pentapetalae</taxon>
        <taxon>Saxifragales</taxon>
        <taxon>Crassulaceae</taxon>
        <taxon>Kalanchoe</taxon>
    </lineage>
</organism>
<feature type="compositionally biased region" description="Low complexity" evidence="2">
    <location>
        <begin position="154"/>
        <end position="168"/>
    </location>
</feature>
<feature type="region of interest" description="Disordered" evidence="2">
    <location>
        <begin position="259"/>
        <end position="381"/>
    </location>
</feature>
<feature type="compositionally biased region" description="Polar residues" evidence="2">
    <location>
        <begin position="264"/>
        <end position="284"/>
    </location>
</feature>
<dbReference type="OMA" id="CEMLMAS"/>
<feature type="compositionally biased region" description="Low complexity" evidence="2">
    <location>
        <begin position="92"/>
        <end position="103"/>
    </location>
</feature>
<accession>A0A7N0UQL7</accession>
<proteinExistence type="inferred from homology"/>
<reference evidence="3" key="1">
    <citation type="submission" date="2021-01" db="UniProtKB">
        <authorList>
            <consortium name="EnsemblPlants"/>
        </authorList>
    </citation>
    <scope>IDENTIFICATION</scope>
</reference>
<dbReference type="Gramene" id="Kaladp0080s0151.1.v1.1">
    <property type="protein sequence ID" value="Kaladp0080s0151.1.v1.1"/>
    <property type="gene ID" value="Kaladp0080s0151.v1.1"/>
</dbReference>
<comment type="similarity">
    <text evidence="1">Belongs to the QWRF family.</text>
</comment>
<feature type="compositionally biased region" description="Basic and acidic residues" evidence="2">
    <location>
        <begin position="207"/>
        <end position="218"/>
    </location>
</feature>
<dbReference type="PANTHER" id="PTHR31807">
    <property type="entry name" value="AUGMIN FAMILY MEMBER"/>
    <property type="match status" value="1"/>
</dbReference>
<feature type="compositionally biased region" description="Polar residues" evidence="2">
    <location>
        <begin position="48"/>
        <end position="58"/>
    </location>
</feature>
<keyword evidence="4" id="KW-1185">Reference proteome</keyword>
<dbReference type="InterPro" id="IPR007573">
    <property type="entry name" value="QWRF"/>
</dbReference>
<name>A0A7N0UQL7_KALFE</name>
<feature type="region of interest" description="Disordered" evidence="2">
    <location>
        <begin position="29"/>
        <end position="125"/>
    </location>
</feature>
<evidence type="ECO:0000256" key="2">
    <source>
        <dbReference type="SAM" id="MobiDB-lite"/>
    </source>
</evidence>
<evidence type="ECO:0000313" key="4">
    <source>
        <dbReference type="Proteomes" id="UP000594263"/>
    </source>
</evidence>
<dbReference type="Gramene" id="Kaladp0080s0151.2.v1.1">
    <property type="protein sequence ID" value="Kaladp0080s0151.2.v1.1"/>
    <property type="gene ID" value="Kaladp0080s0151.v1.1"/>
</dbReference>
<evidence type="ECO:0000256" key="1">
    <source>
        <dbReference type="ARBA" id="ARBA00010016"/>
    </source>
</evidence>
<dbReference type="Proteomes" id="UP000594263">
    <property type="component" value="Unplaced"/>
</dbReference>
<dbReference type="EnsemblPlants" id="Kaladp0080s0151.1.v1.1">
    <property type="protein sequence ID" value="Kaladp0080s0151.1.v1.1"/>
    <property type="gene ID" value="Kaladp0080s0151.v1.1"/>
</dbReference>
<sequence length="601" mass="66179">MVWMDANESDRGLKKQLAVETVRPPLVPAERSNGVTAHRARIREVSSRYMSTSTSTPSAAKRYPSPVSRSTTTPAPVVVPKRAVSADRKRPSTPSSPSRPSTPVRDINVSSAARKIALTKQPESLWPSTMRSLSVSFQSDGFPIPTAKKEKPVSPSLSDRSSRLSSNSSHKRPESPPSARKATPERRRSPLKGKSLLDQAENAKPSDSSHTRLVDQHRWPSRIGGKISLGSLNRSVDFTDKIMRNSSAPMARIGIPSLRRLSDGMSNPIQKTSSDVTNQFTSDPNILERKGHGGDSSTDLSNLLKFPEFRKPPPLNLSDRSTLSTPGVRSQSLPGSRQPSPIRTASQSKVSSPSHSRPASPSRGLSPSRIRPLSSSGQSSSSTSVLSFIADFRKPKKSNQLEDAHQLRLLYNRHLQWRFANARTDVALRIQKETAERSLHNVWRTNLGLWDSVIKKKIRLQQMRLELKLNLILNEQLSYLNDWASLEKDHSLSLAGVIKDLEASTLRLPLTGGARADVESLKIAIGSAMDVMQSMGPSVITLLSRGEGMNSLVSRLADLAVQERAMLEECEALLALNTAMQVEENSLRTHLIQTYASIDRY</sequence>
<dbReference type="PANTHER" id="PTHR31807:SF37">
    <property type="entry name" value="HAUS AUGMIN-LIKE COMPLEX SUBUNIT 8"/>
    <property type="match status" value="1"/>
</dbReference>
<dbReference type="EnsemblPlants" id="Kaladp0080s0151.2.v1.1">
    <property type="protein sequence ID" value="Kaladp0080s0151.2.v1.1"/>
    <property type="gene ID" value="Kaladp0080s0151.v1.1"/>
</dbReference>
<feature type="compositionally biased region" description="Polar residues" evidence="2">
    <location>
        <begin position="318"/>
        <end position="345"/>
    </location>
</feature>
<feature type="region of interest" description="Disordered" evidence="2">
    <location>
        <begin position="142"/>
        <end position="226"/>
    </location>
</feature>
<dbReference type="GO" id="GO:0008017">
    <property type="term" value="F:microtubule binding"/>
    <property type="evidence" value="ECO:0007669"/>
    <property type="project" value="TreeGrafter"/>
</dbReference>
<evidence type="ECO:0008006" key="5">
    <source>
        <dbReference type="Google" id="ProtNLM"/>
    </source>
</evidence>
<dbReference type="AlphaFoldDB" id="A0A7N0UQL7"/>
<dbReference type="GO" id="GO:0005880">
    <property type="term" value="C:nuclear microtubule"/>
    <property type="evidence" value="ECO:0007669"/>
    <property type="project" value="TreeGrafter"/>
</dbReference>
<dbReference type="GO" id="GO:0005737">
    <property type="term" value="C:cytoplasm"/>
    <property type="evidence" value="ECO:0007669"/>
    <property type="project" value="TreeGrafter"/>
</dbReference>
<evidence type="ECO:0000313" key="3">
    <source>
        <dbReference type="EnsemblPlants" id="Kaladp0080s0151.2.v1.1"/>
    </source>
</evidence>
<dbReference type="Pfam" id="PF04484">
    <property type="entry name" value="QWRF"/>
    <property type="match status" value="1"/>
</dbReference>
<protein>
    <recommendedName>
        <fullName evidence="5">AUGMIN subunit 8</fullName>
    </recommendedName>
</protein>
<feature type="compositionally biased region" description="Low complexity" evidence="2">
    <location>
        <begin position="346"/>
        <end position="381"/>
    </location>
</feature>